<gene>
    <name evidence="1" type="ORF">EVOR1521_LOCUS8858</name>
</gene>
<dbReference type="EMBL" id="CAUJNA010000779">
    <property type="protein sequence ID" value="CAJ1381066.1"/>
    <property type="molecule type" value="Genomic_DNA"/>
</dbReference>
<keyword evidence="2" id="KW-1185">Reference proteome</keyword>
<organism evidence="1 2">
    <name type="scientific">Effrenium voratum</name>
    <dbReference type="NCBI Taxonomy" id="2562239"/>
    <lineage>
        <taxon>Eukaryota</taxon>
        <taxon>Sar</taxon>
        <taxon>Alveolata</taxon>
        <taxon>Dinophyceae</taxon>
        <taxon>Suessiales</taxon>
        <taxon>Symbiodiniaceae</taxon>
        <taxon>Effrenium</taxon>
    </lineage>
</organism>
<evidence type="ECO:0000313" key="1">
    <source>
        <dbReference type="EMBL" id="CAJ1381066.1"/>
    </source>
</evidence>
<evidence type="ECO:0000313" key="2">
    <source>
        <dbReference type="Proteomes" id="UP001178507"/>
    </source>
</evidence>
<name>A0AA36I4T0_9DINO</name>
<reference evidence="1" key="1">
    <citation type="submission" date="2023-08" db="EMBL/GenBank/DDBJ databases">
        <authorList>
            <person name="Chen Y."/>
            <person name="Shah S."/>
            <person name="Dougan E. K."/>
            <person name="Thang M."/>
            <person name="Chan C."/>
        </authorList>
    </citation>
    <scope>NUCLEOTIDE SEQUENCE</scope>
</reference>
<sequence length="157" mass="18390">MRLQQPRSLPRFTRKGFKVVPTGPELQEFLLEFYHKAKAARRQEEFNHWGQTQVNAHAAGHFFVSLLEPEHREAYHKVVAHMKPRLEKWVGVPLEFTSLYGMREYYGGAALRHHVDRPEVLIVSTTISVYQEGFDHKSWPVEVISYDGRTYRAERLG</sequence>
<comment type="caution">
    <text evidence="1">The sequence shown here is derived from an EMBL/GenBank/DDBJ whole genome shotgun (WGS) entry which is preliminary data.</text>
</comment>
<accession>A0AA36I4T0</accession>
<dbReference type="Proteomes" id="UP001178507">
    <property type="component" value="Unassembled WGS sequence"/>
</dbReference>
<proteinExistence type="predicted"/>
<dbReference type="AlphaFoldDB" id="A0AA36I4T0"/>
<protein>
    <submittedName>
        <fullName evidence="1">Uncharacterized protein</fullName>
    </submittedName>
</protein>